<evidence type="ECO:0000256" key="8">
    <source>
        <dbReference type="ARBA" id="ARBA00023306"/>
    </source>
</evidence>
<dbReference type="GO" id="GO:0051301">
    <property type="term" value="P:cell division"/>
    <property type="evidence" value="ECO:0007669"/>
    <property type="project" value="UniProtKB-KW"/>
</dbReference>
<evidence type="ECO:0000313" key="16">
    <source>
        <dbReference type="Proteomes" id="UP000612585"/>
    </source>
</evidence>
<dbReference type="HAMAP" id="MF_00111">
    <property type="entry name" value="MurA"/>
    <property type="match status" value="1"/>
</dbReference>
<accession>A0A8J3ZGL5</accession>
<keyword evidence="13" id="KW-0670">Pyruvate</keyword>
<dbReference type="GO" id="GO:0071555">
    <property type="term" value="P:cell wall organization"/>
    <property type="evidence" value="ECO:0007669"/>
    <property type="project" value="UniProtKB-KW"/>
</dbReference>
<evidence type="ECO:0000256" key="6">
    <source>
        <dbReference type="ARBA" id="ARBA00022960"/>
    </source>
</evidence>
<keyword evidence="4 13" id="KW-0132">Cell division</keyword>
<feature type="modified residue" description="2-(S-cysteinyl)pyruvic acid O-phosphothioketal" evidence="13">
    <location>
        <position position="122"/>
    </location>
</feature>
<comment type="catalytic activity">
    <reaction evidence="12 13">
        <text>phosphoenolpyruvate + UDP-N-acetyl-alpha-D-glucosamine = UDP-N-acetyl-3-O-(1-carboxyvinyl)-alpha-D-glucosamine + phosphate</text>
        <dbReference type="Rhea" id="RHEA:18681"/>
        <dbReference type="ChEBI" id="CHEBI:43474"/>
        <dbReference type="ChEBI" id="CHEBI:57705"/>
        <dbReference type="ChEBI" id="CHEBI:58702"/>
        <dbReference type="ChEBI" id="CHEBI:68483"/>
        <dbReference type="EC" id="2.5.1.7"/>
    </reaction>
</comment>
<name>A0A8J3ZGL5_9ACTN</name>
<keyword evidence="9 13" id="KW-0961">Cell wall biogenesis/degradation</keyword>
<dbReference type="PANTHER" id="PTHR43783">
    <property type="entry name" value="UDP-N-ACETYLGLUCOSAMINE 1-CARBOXYVINYLTRANSFERASE"/>
    <property type="match status" value="1"/>
</dbReference>
<dbReference type="AlphaFoldDB" id="A0A8J3ZGL5"/>
<dbReference type="InterPro" id="IPR013792">
    <property type="entry name" value="RNA3'P_cycl/enolpyr_Trfase_a/b"/>
</dbReference>
<dbReference type="EMBL" id="BOPG01000067">
    <property type="protein sequence ID" value="GIJ61500.1"/>
    <property type="molecule type" value="Genomic_DNA"/>
</dbReference>
<feature type="domain" description="Enolpyruvate transferase" evidence="14">
    <location>
        <begin position="9"/>
        <end position="432"/>
    </location>
</feature>
<dbReference type="Pfam" id="PF00275">
    <property type="entry name" value="EPSP_synthase"/>
    <property type="match status" value="1"/>
</dbReference>
<dbReference type="CDD" id="cd01555">
    <property type="entry name" value="UdpNAET"/>
    <property type="match status" value="1"/>
</dbReference>
<keyword evidence="7 13" id="KW-0573">Peptidoglycan synthesis</keyword>
<feature type="binding site" evidence="13">
    <location>
        <begin position="24"/>
        <end position="25"/>
    </location>
    <ligand>
        <name>phosphoenolpyruvate</name>
        <dbReference type="ChEBI" id="CHEBI:58702"/>
    </ligand>
</feature>
<dbReference type="GO" id="GO:0008760">
    <property type="term" value="F:UDP-N-acetylglucosamine 1-carboxyvinyltransferase activity"/>
    <property type="evidence" value="ECO:0007669"/>
    <property type="project" value="UniProtKB-UniRule"/>
</dbReference>
<keyword evidence="8 13" id="KW-0131">Cell cycle</keyword>
<dbReference type="NCBIfam" id="NF006873">
    <property type="entry name" value="PRK09369.1"/>
    <property type="match status" value="1"/>
</dbReference>
<evidence type="ECO:0000256" key="11">
    <source>
        <dbReference type="ARBA" id="ARBA00038367"/>
    </source>
</evidence>
<comment type="caution">
    <text evidence="13">Lacks conserved residue(s) required for the propagation of feature annotation.</text>
</comment>
<feature type="active site" description="Proton donor" evidence="13">
    <location>
        <position position="122"/>
    </location>
</feature>
<reference evidence="15" key="1">
    <citation type="submission" date="2021-01" db="EMBL/GenBank/DDBJ databases">
        <title>Whole genome shotgun sequence of Virgisporangium aurantiacum NBRC 16421.</title>
        <authorList>
            <person name="Komaki H."/>
            <person name="Tamura T."/>
        </authorList>
    </citation>
    <scope>NUCLEOTIDE SEQUENCE</scope>
    <source>
        <strain evidence="15">NBRC 16421</strain>
    </source>
</reference>
<keyword evidence="3 13" id="KW-0963">Cytoplasm</keyword>
<evidence type="ECO:0000256" key="1">
    <source>
        <dbReference type="ARBA" id="ARBA00004496"/>
    </source>
</evidence>
<feature type="binding site" evidence="13">
    <location>
        <position position="337"/>
    </location>
    <ligand>
        <name>UDP-N-acetyl-alpha-D-glucosamine</name>
        <dbReference type="ChEBI" id="CHEBI:57705"/>
    </ligand>
</feature>
<dbReference type="NCBIfam" id="TIGR01072">
    <property type="entry name" value="murA"/>
    <property type="match status" value="1"/>
</dbReference>
<dbReference type="GO" id="GO:0005737">
    <property type="term" value="C:cytoplasm"/>
    <property type="evidence" value="ECO:0007669"/>
    <property type="project" value="UniProtKB-SubCell"/>
</dbReference>
<comment type="pathway">
    <text evidence="2 13">Cell wall biogenesis; peptidoglycan biosynthesis.</text>
</comment>
<keyword evidence="16" id="KW-1185">Reference proteome</keyword>
<feature type="binding site" evidence="13">
    <location>
        <position position="315"/>
    </location>
    <ligand>
        <name>UDP-N-acetyl-alpha-D-glucosamine</name>
        <dbReference type="ChEBI" id="CHEBI:57705"/>
    </ligand>
</feature>
<dbReference type="Proteomes" id="UP000612585">
    <property type="component" value="Unassembled WGS sequence"/>
</dbReference>
<comment type="similarity">
    <text evidence="11 13">Belongs to the EPSP synthase family. MurA subfamily.</text>
</comment>
<comment type="subcellular location">
    <subcellularLocation>
        <location evidence="1 13">Cytoplasm</location>
    </subcellularLocation>
</comment>
<sequence>MTTDVLVVHGGSPLRGQIRVRGAKNLVSKAMVAALLGDTPSRLYDVPAIRDVEIVRGLLELHGVRVTDGELPGELSFDPSNVERANVDEINVHAGSSRIPILFCGPLLHKLGHAFIPDLGGCNIGGRPIDFHLQALREMGAVVDKTPSGLDITAPNGLQGTKFELPYPSVGATEQVLLAAVRAHGVTELRNAAVEPEIMDLIAILQKMGAIINVHTDRVIEIEGVDRLRGYTHRPIPDRIETASWAAAALATGGDVYVQGARQADMMTFLNLYTKVGGAFDIDDSPTGGIRFWHPGGELKAVLLETDVHPGFMTDWQQPMVVALTQARGLSIVHETVYERRLGYTDALNQMGATIQTYRECLGGTPCRFGRRNFTHSAVIAGPSKLIAHDVVIPDLRAGFSHLIAALAAEGTSKVYGVELIRRGYEDFEAKLAALGASVEKG</sequence>
<feature type="binding site" evidence="13">
    <location>
        <position position="98"/>
    </location>
    <ligand>
        <name>UDP-N-acetyl-alpha-D-glucosamine</name>
        <dbReference type="ChEBI" id="CHEBI:57705"/>
    </ligand>
</feature>
<dbReference type="Gene3D" id="3.65.10.10">
    <property type="entry name" value="Enolpyruvate transferase domain"/>
    <property type="match status" value="2"/>
</dbReference>
<evidence type="ECO:0000256" key="3">
    <source>
        <dbReference type="ARBA" id="ARBA00022490"/>
    </source>
</evidence>
<evidence type="ECO:0000256" key="10">
    <source>
        <dbReference type="ARBA" id="ARBA00037534"/>
    </source>
</evidence>
<organism evidence="15 16">
    <name type="scientific">Virgisporangium aurantiacum</name>
    <dbReference type="NCBI Taxonomy" id="175570"/>
    <lineage>
        <taxon>Bacteria</taxon>
        <taxon>Bacillati</taxon>
        <taxon>Actinomycetota</taxon>
        <taxon>Actinomycetes</taxon>
        <taxon>Micromonosporales</taxon>
        <taxon>Micromonosporaceae</taxon>
        <taxon>Virgisporangium</taxon>
    </lineage>
</organism>
<keyword evidence="5 13" id="KW-0808">Transferase</keyword>
<evidence type="ECO:0000256" key="13">
    <source>
        <dbReference type="HAMAP-Rule" id="MF_00111"/>
    </source>
</evidence>
<dbReference type="PANTHER" id="PTHR43783:SF1">
    <property type="entry name" value="UDP-N-ACETYLGLUCOSAMINE 1-CARBOXYVINYLTRANSFERASE"/>
    <property type="match status" value="1"/>
</dbReference>
<dbReference type="InterPro" id="IPR036968">
    <property type="entry name" value="Enolpyruvate_Tfrase_sf"/>
</dbReference>
<dbReference type="SUPFAM" id="SSF55205">
    <property type="entry name" value="EPT/RTPC-like"/>
    <property type="match status" value="1"/>
</dbReference>
<evidence type="ECO:0000256" key="12">
    <source>
        <dbReference type="ARBA" id="ARBA00047527"/>
    </source>
</evidence>
<proteinExistence type="inferred from homology"/>
<comment type="caution">
    <text evidence="15">The sequence shown here is derived from an EMBL/GenBank/DDBJ whole genome shotgun (WGS) entry which is preliminary data.</text>
</comment>
<dbReference type="InterPro" id="IPR050068">
    <property type="entry name" value="MurA_subfamily"/>
</dbReference>
<dbReference type="UniPathway" id="UPA00219"/>
<evidence type="ECO:0000259" key="14">
    <source>
        <dbReference type="Pfam" id="PF00275"/>
    </source>
</evidence>
<comment type="function">
    <text evidence="10 13">Cell wall formation. Adds enolpyruvyl to UDP-N-acetylglucosamine.</text>
</comment>
<evidence type="ECO:0000256" key="4">
    <source>
        <dbReference type="ARBA" id="ARBA00022618"/>
    </source>
</evidence>
<evidence type="ECO:0000256" key="2">
    <source>
        <dbReference type="ARBA" id="ARBA00004752"/>
    </source>
</evidence>
<evidence type="ECO:0000256" key="7">
    <source>
        <dbReference type="ARBA" id="ARBA00022984"/>
    </source>
</evidence>
<dbReference type="GO" id="GO:0019277">
    <property type="term" value="P:UDP-N-acetylgalactosamine biosynthetic process"/>
    <property type="evidence" value="ECO:0007669"/>
    <property type="project" value="InterPro"/>
</dbReference>
<dbReference type="GO" id="GO:0008360">
    <property type="term" value="P:regulation of cell shape"/>
    <property type="evidence" value="ECO:0007669"/>
    <property type="project" value="UniProtKB-KW"/>
</dbReference>
<dbReference type="InterPro" id="IPR001986">
    <property type="entry name" value="Enolpyruvate_Tfrase_dom"/>
</dbReference>
<evidence type="ECO:0000313" key="15">
    <source>
        <dbReference type="EMBL" id="GIJ61500.1"/>
    </source>
</evidence>
<protein>
    <recommendedName>
        <fullName evidence="13">UDP-N-acetylglucosamine 1-carboxyvinyltransferase</fullName>
        <ecNumber evidence="13">2.5.1.7</ecNumber>
    </recommendedName>
    <alternativeName>
        <fullName evidence="13">Enoylpyruvate transferase</fullName>
    </alternativeName>
    <alternativeName>
        <fullName evidence="13">UDP-N-acetylglucosamine enolpyruvyl transferase</fullName>
        <shortName evidence="13">EPT</shortName>
    </alternativeName>
</protein>
<gene>
    <name evidence="15" type="primary">murA_2</name>
    <name evidence="13" type="synonym">murA</name>
    <name evidence="15" type="ORF">Vau01_090160</name>
</gene>
<dbReference type="InterPro" id="IPR005750">
    <property type="entry name" value="UDP_GlcNAc_COvinyl_MurA"/>
</dbReference>
<dbReference type="GO" id="GO:0009252">
    <property type="term" value="P:peptidoglycan biosynthetic process"/>
    <property type="evidence" value="ECO:0007669"/>
    <property type="project" value="UniProtKB-UniRule"/>
</dbReference>
<dbReference type="EC" id="2.5.1.7" evidence="13"/>
<keyword evidence="6 13" id="KW-0133">Cell shape</keyword>
<evidence type="ECO:0000256" key="5">
    <source>
        <dbReference type="ARBA" id="ARBA00022679"/>
    </source>
</evidence>
<evidence type="ECO:0000256" key="9">
    <source>
        <dbReference type="ARBA" id="ARBA00023316"/>
    </source>
</evidence>